<keyword evidence="6" id="KW-1185">Reference proteome</keyword>
<evidence type="ECO:0000256" key="2">
    <source>
        <dbReference type="ARBA" id="ARBA00023125"/>
    </source>
</evidence>
<dbReference type="PROSITE" id="PS01124">
    <property type="entry name" value="HTH_ARAC_FAMILY_2"/>
    <property type="match status" value="1"/>
</dbReference>
<dbReference type="Pfam" id="PF12833">
    <property type="entry name" value="HTH_18"/>
    <property type="match status" value="1"/>
</dbReference>
<sequence length="312" mass="33671">MPIVLSTQGLAERESLEAVVSTMEISCGRVDVALERTGAPVRAHLEFWPLGAGVHTFSFHGTGMRMAQTARHLRYGTPEQLSFAVQDIAPGVTRGFGDERALGHGDLMMTDLTGEYEYHRPAEGGTRSVGFDLDTLGVTVGQIRLAGRTFAANPLLGLARQHFTYVLENAEALSMSAGAAAAGAAAVDLARAFVLAAQEGAARREAMHETLLSRITAYLRAHLTDADLSPARVAAHHNISVRHLHALWSAGTGSTLEQWIMMERLTGARAQLAAGRPITALAHEWGFADASHFSRRFRQAFGVAPRDWRAEP</sequence>
<evidence type="ECO:0000256" key="1">
    <source>
        <dbReference type="ARBA" id="ARBA00023015"/>
    </source>
</evidence>
<accession>A0AAE3YMK4</accession>
<dbReference type="GO" id="GO:0003700">
    <property type="term" value="F:DNA-binding transcription factor activity"/>
    <property type="evidence" value="ECO:0007669"/>
    <property type="project" value="InterPro"/>
</dbReference>
<comment type="caution">
    <text evidence="5">The sequence shown here is derived from an EMBL/GenBank/DDBJ whole genome shotgun (WGS) entry which is preliminary data.</text>
</comment>
<dbReference type="PANTHER" id="PTHR46796">
    <property type="entry name" value="HTH-TYPE TRANSCRIPTIONAL ACTIVATOR RHAS-RELATED"/>
    <property type="match status" value="1"/>
</dbReference>
<dbReference type="AlphaFoldDB" id="A0AAE3YMK4"/>
<name>A0AAE3YMK4_9ACTN</name>
<dbReference type="Gene3D" id="1.10.10.60">
    <property type="entry name" value="Homeodomain-like"/>
    <property type="match status" value="1"/>
</dbReference>
<feature type="domain" description="HTH araC/xylS-type" evidence="4">
    <location>
        <begin position="213"/>
        <end position="311"/>
    </location>
</feature>
<reference evidence="5" key="1">
    <citation type="submission" date="2023-07" db="EMBL/GenBank/DDBJ databases">
        <title>Sequencing the genomes of 1000 actinobacteria strains.</title>
        <authorList>
            <person name="Klenk H.-P."/>
        </authorList>
    </citation>
    <scope>NUCLEOTIDE SEQUENCE</scope>
    <source>
        <strain evidence="5">DSM 44707</strain>
    </source>
</reference>
<protein>
    <submittedName>
        <fullName evidence="5">AraC-like DNA-binding protein</fullName>
    </submittedName>
</protein>
<dbReference type="InterPro" id="IPR018060">
    <property type="entry name" value="HTH_AraC"/>
</dbReference>
<dbReference type="GO" id="GO:0043565">
    <property type="term" value="F:sequence-specific DNA binding"/>
    <property type="evidence" value="ECO:0007669"/>
    <property type="project" value="InterPro"/>
</dbReference>
<dbReference type="InterPro" id="IPR020449">
    <property type="entry name" value="Tscrpt_reg_AraC-type_HTH"/>
</dbReference>
<dbReference type="PANTHER" id="PTHR46796:SF6">
    <property type="entry name" value="ARAC SUBFAMILY"/>
    <property type="match status" value="1"/>
</dbReference>
<evidence type="ECO:0000313" key="6">
    <source>
        <dbReference type="Proteomes" id="UP001183643"/>
    </source>
</evidence>
<dbReference type="SUPFAM" id="SSF46689">
    <property type="entry name" value="Homeodomain-like"/>
    <property type="match status" value="1"/>
</dbReference>
<dbReference type="SMART" id="SM00342">
    <property type="entry name" value="HTH_ARAC"/>
    <property type="match status" value="1"/>
</dbReference>
<dbReference type="InterPro" id="IPR009057">
    <property type="entry name" value="Homeodomain-like_sf"/>
</dbReference>
<keyword evidence="1" id="KW-0805">Transcription regulation</keyword>
<dbReference type="Proteomes" id="UP001183643">
    <property type="component" value="Unassembled WGS sequence"/>
</dbReference>
<organism evidence="5 6">
    <name type="scientific">Catenuloplanes atrovinosus</name>
    <dbReference type="NCBI Taxonomy" id="137266"/>
    <lineage>
        <taxon>Bacteria</taxon>
        <taxon>Bacillati</taxon>
        <taxon>Actinomycetota</taxon>
        <taxon>Actinomycetes</taxon>
        <taxon>Micromonosporales</taxon>
        <taxon>Micromonosporaceae</taxon>
        <taxon>Catenuloplanes</taxon>
    </lineage>
</organism>
<keyword evidence="3" id="KW-0804">Transcription</keyword>
<evidence type="ECO:0000313" key="5">
    <source>
        <dbReference type="EMBL" id="MDR7275245.1"/>
    </source>
</evidence>
<keyword evidence="2 5" id="KW-0238">DNA-binding</keyword>
<evidence type="ECO:0000256" key="3">
    <source>
        <dbReference type="ARBA" id="ARBA00023163"/>
    </source>
</evidence>
<dbReference type="EMBL" id="JAVDYB010000001">
    <property type="protein sequence ID" value="MDR7275245.1"/>
    <property type="molecule type" value="Genomic_DNA"/>
</dbReference>
<evidence type="ECO:0000259" key="4">
    <source>
        <dbReference type="PROSITE" id="PS01124"/>
    </source>
</evidence>
<dbReference type="PRINTS" id="PR00032">
    <property type="entry name" value="HTHARAC"/>
</dbReference>
<dbReference type="PROSITE" id="PS00041">
    <property type="entry name" value="HTH_ARAC_FAMILY_1"/>
    <property type="match status" value="1"/>
</dbReference>
<dbReference type="InterPro" id="IPR050204">
    <property type="entry name" value="AraC_XylS_family_regulators"/>
</dbReference>
<gene>
    <name evidence="5" type="ORF">J2S41_002023</name>
</gene>
<dbReference type="InterPro" id="IPR018062">
    <property type="entry name" value="HTH_AraC-typ_CS"/>
</dbReference>
<proteinExistence type="predicted"/>
<dbReference type="RefSeq" id="WP_310365980.1">
    <property type="nucleotide sequence ID" value="NZ_JAVDYB010000001.1"/>
</dbReference>